<evidence type="ECO:0000313" key="2">
    <source>
        <dbReference type="EMBL" id="PDH35096.1"/>
    </source>
</evidence>
<reference evidence="2 3" key="1">
    <citation type="submission" date="2017-08" db="EMBL/GenBank/DDBJ databases">
        <title>Fine stratification of microbial communities through a metagenomic profile of the photic zone.</title>
        <authorList>
            <person name="Haro-Moreno J.M."/>
            <person name="Lopez-Perez M."/>
            <person name="De La Torre J."/>
            <person name="Picazo A."/>
            <person name="Camacho A."/>
            <person name="Rodriguez-Valera F."/>
        </authorList>
    </citation>
    <scope>NUCLEOTIDE SEQUENCE [LARGE SCALE GENOMIC DNA]</scope>
    <source>
        <strain evidence="2">MED-G28</strain>
    </source>
</reference>
<protein>
    <submittedName>
        <fullName evidence="2">Enoyl-CoA hydratase</fullName>
    </submittedName>
</protein>
<dbReference type="GO" id="GO:0006635">
    <property type="term" value="P:fatty acid beta-oxidation"/>
    <property type="evidence" value="ECO:0007669"/>
    <property type="project" value="TreeGrafter"/>
</dbReference>
<sequence length="234" mass="25512">MSELVTYTFENNISLITLDDGKANVFSVQMLTELNSALDQAEQAGSVVILAGRESMFSGGFDLSVFKSGDNEKILEMLSLGAELSHRMLSFPLPIITACTGHAVAMGTFVLLSTDYRIGAKGNSKFAANEVSIGLTVPHFAIEVVKQRIINKHRSKAVGLAHFFDVDEALEAGFLDQAVEADQVLTAATLKAEEILKLDLDAHKASKLRLRGPMLSSLREAINMDIEAWKERQL</sequence>
<comment type="caution">
    <text evidence="2">The sequence shown here is derived from an EMBL/GenBank/DDBJ whole genome shotgun (WGS) entry which is preliminary data.</text>
</comment>
<dbReference type="NCBIfam" id="NF004858">
    <property type="entry name" value="PRK06213.1"/>
    <property type="match status" value="1"/>
</dbReference>
<gene>
    <name evidence="2" type="ORF">CNF02_03450</name>
</gene>
<name>A0A2A5WG60_9GAMM</name>
<dbReference type="SUPFAM" id="SSF52096">
    <property type="entry name" value="ClpP/crotonase"/>
    <property type="match status" value="1"/>
</dbReference>
<accession>A0A2A5WG60</accession>
<dbReference type="CDD" id="cd06558">
    <property type="entry name" value="crotonase-like"/>
    <property type="match status" value="1"/>
</dbReference>
<dbReference type="Proteomes" id="UP000219329">
    <property type="component" value="Unassembled WGS sequence"/>
</dbReference>
<dbReference type="EMBL" id="NTJZ01000002">
    <property type="protein sequence ID" value="PDH35096.1"/>
    <property type="molecule type" value="Genomic_DNA"/>
</dbReference>
<evidence type="ECO:0000313" key="3">
    <source>
        <dbReference type="Proteomes" id="UP000219329"/>
    </source>
</evidence>
<evidence type="ECO:0000256" key="1">
    <source>
        <dbReference type="ARBA" id="ARBA00005254"/>
    </source>
</evidence>
<dbReference type="PANTHER" id="PTHR11941">
    <property type="entry name" value="ENOYL-COA HYDRATASE-RELATED"/>
    <property type="match status" value="1"/>
</dbReference>
<dbReference type="Gene3D" id="3.90.226.10">
    <property type="entry name" value="2-enoyl-CoA Hydratase, Chain A, domain 1"/>
    <property type="match status" value="1"/>
</dbReference>
<dbReference type="AlphaFoldDB" id="A0A2A5WG60"/>
<organism evidence="2 3">
    <name type="scientific">OM182 bacterium MED-G28</name>
    <dbReference type="NCBI Taxonomy" id="1986256"/>
    <lineage>
        <taxon>Bacteria</taxon>
        <taxon>Pseudomonadati</taxon>
        <taxon>Pseudomonadota</taxon>
        <taxon>Gammaproteobacteria</taxon>
        <taxon>OMG group</taxon>
        <taxon>OM182 clade</taxon>
    </lineage>
</organism>
<dbReference type="GO" id="GO:0003824">
    <property type="term" value="F:catalytic activity"/>
    <property type="evidence" value="ECO:0007669"/>
    <property type="project" value="UniProtKB-ARBA"/>
</dbReference>
<proteinExistence type="inferred from homology"/>
<dbReference type="InterPro" id="IPR001753">
    <property type="entry name" value="Enoyl-CoA_hydra/iso"/>
</dbReference>
<dbReference type="Pfam" id="PF00378">
    <property type="entry name" value="ECH_1"/>
    <property type="match status" value="1"/>
</dbReference>
<dbReference type="InterPro" id="IPR029045">
    <property type="entry name" value="ClpP/crotonase-like_dom_sf"/>
</dbReference>
<dbReference type="PANTHER" id="PTHR11941:SF54">
    <property type="entry name" value="ENOYL-COA HYDRATASE, MITOCHONDRIAL"/>
    <property type="match status" value="1"/>
</dbReference>
<comment type="similarity">
    <text evidence="1">Belongs to the enoyl-CoA hydratase/isomerase family.</text>
</comment>